<accession>A0A835B5Q9</accession>
<evidence type="ECO:0000256" key="1">
    <source>
        <dbReference type="SAM" id="MobiDB-lite"/>
    </source>
</evidence>
<evidence type="ECO:0000313" key="2">
    <source>
        <dbReference type="EMBL" id="KAF8689462.1"/>
    </source>
</evidence>
<feature type="compositionally biased region" description="Basic and acidic residues" evidence="1">
    <location>
        <begin position="9"/>
        <end position="21"/>
    </location>
</feature>
<comment type="caution">
    <text evidence="2">The sequence shown here is derived from an EMBL/GenBank/DDBJ whole genome shotgun (WGS) entry which is preliminary data.</text>
</comment>
<sequence length="71" mass="8281">METLQTSCVHHEGNQARDQRNHRACSKNGFSRRRYDISEYENNKNRATQSSKKGGYETHFFILITPVVCYA</sequence>
<feature type="region of interest" description="Disordered" evidence="1">
    <location>
        <begin position="1"/>
        <end position="28"/>
    </location>
</feature>
<dbReference type="EMBL" id="JACEFO010002015">
    <property type="protein sequence ID" value="KAF8689462.1"/>
    <property type="molecule type" value="Genomic_DNA"/>
</dbReference>
<evidence type="ECO:0000313" key="3">
    <source>
        <dbReference type="Proteomes" id="UP000636709"/>
    </source>
</evidence>
<organism evidence="2 3">
    <name type="scientific">Digitaria exilis</name>
    <dbReference type="NCBI Taxonomy" id="1010633"/>
    <lineage>
        <taxon>Eukaryota</taxon>
        <taxon>Viridiplantae</taxon>
        <taxon>Streptophyta</taxon>
        <taxon>Embryophyta</taxon>
        <taxon>Tracheophyta</taxon>
        <taxon>Spermatophyta</taxon>
        <taxon>Magnoliopsida</taxon>
        <taxon>Liliopsida</taxon>
        <taxon>Poales</taxon>
        <taxon>Poaceae</taxon>
        <taxon>PACMAD clade</taxon>
        <taxon>Panicoideae</taxon>
        <taxon>Panicodae</taxon>
        <taxon>Paniceae</taxon>
        <taxon>Anthephorinae</taxon>
        <taxon>Digitaria</taxon>
    </lineage>
</organism>
<gene>
    <name evidence="2" type="ORF">HU200_041784</name>
</gene>
<dbReference type="Proteomes" id="UP000636709">
    <property type="component" value="Unassembled WGS sequence"/>
</dbReference>
<name>A0A835B5Q9_9POAL</name>
<dbReference type="AlphaFoldDB" id="A0A835B5Q9"/>
<protein>
    <submittedName>
        <fullName evidence="2">Uncharacterized protein</fullName>
    </submittedName>
</protein>
<keyword evidence="3" id="KW-1185">Reference proteome</keyword>
<reference evidence="2" key="1">
    <citation type="submission" date="2020-07" db="EMBL/GenBank/DDBJ databases">
        <title>Genome sequence and genetic diversity analysis of an under-domesticated orphan crop, white fonio (Digitaria exilis).</title>
        <authorList>
            <person name="Bennetzen J.L."/>
            <person name="Chen S."/>
            <person name="Ma X."/>
            <person name="Wang X."/>
            <person name="Yssel A.E.J."/>
            <person name="Chaluvadi S.R."/>
            <person name="Johnson M."/>
            <person name="Gangashetty P."/>
            <person name="Hamidou F."/>
            <person name="Sanogo M.D."/>
            <person name="Zwaenepoel A."/>
            <person name="Wallace J."/>
            <person name="Van De Peer Y."/>
            <person name="Van Deynze A."/>
        </authorList>
    </citation>
    <scope>NUCLEOTIDE SEQUENCE</scope>
    <source>
        <tissue evidence="2">Leaves</tissue>
    </source>
</reference>
<proteinExistence type="predicted"/>